<gene>
    <name evidence="3" type="ORF">EVG20_g6852</name>
</gene>
<comment type="caution">
    <text evidence="3">The sequence shown here is derived from an EMBL/GenBank/DDBJ whole genome shotgun (WGS) entry which is preliminary data.</text>
</comment>
<feature type="transmembrane region" description="Helical" evidence="1">
    <location>
        <begin position="214"/>
        <end position="238"/>
    </location>
</feature>
<reference evidence="3 4" key="1">
    <citation type="submission" date="2019-02" db="EMBL/GenBank/DDBJ databases">
        <title>Genome sequencing of the rare red list fungi Dentipellis fragilis.</title>
        <authorList>
            <person name="Buettner E."/>
            <person name="Kellner H."/>
        </authorList>
    </citation>
    <scope>NUCLEOTIDE SEQUENCE [LARGE SCALE GENOMIC DNA]</scope>
    <source>
        <strain evidence="3 4">DSM 105465</strain>
    </source>
</reference>
<feature type="domain" description="DUF6534" evidence="2">
    <location>
        <begin position="535"/>
        <end position="572"/>
    </location>
</feature>
<feature type="transmembrane region" description="Helical" evidence="1">
    <location>
        <begin position="191"/>
        <end position="208"/>
    </location>
</feature>
<keyword evidence="4" id="KW-1185">Reference proteome</keyword>
<accession>A0A4Y9YKN1</accession>
<proteinExistence type="predicted"/>
<feature type="transmembrane region" description="Helical" evidence="1">
    <location>
        <begin position="81"/>
        <end position="105"/>
    </location>
</feature>
<dbReference type="OrthoDB" id="2535105at2759"/>
<dbReference type="PANTHER" id="PTHR40465">
    <property type="entry name" value="CHROMOSOME 1, WHOLE GENOME SHOTGUN SEQUENCE"/>
    <property type="match status" value="1"/>
</dbReference>
<dbReference type="EMBL" id="SEOQ01000482">
    <property type="protein sequence ID" value="TFY62021.1"/>
    <property type="molecule type" value="Genomic_DNA"/>
</dbReference>
<dbReference type="PANTHER" id="PTHR40465:SF1">
    <property type="entry name" value="DUF6534 DOMAIN-CONTAINING PROTEIN"/>
    <property type="match status" value="1"/>
</dbReference>
<keyword evidence="1" id="KW-1133">Transmembrane helix</keyword>
<feature type="transmembrane region" description="Helical" evidence="1">
    <location>
        <begin position="334"/>
        <end position="355"/>
    </location>
</feature>
<dbReference type="InterPro" id="IPR045339">
    <property type="entry name" value="DUF6534"/>
</dbReference>
<dbReference type="Proteomes" id="UP000298327">
    <property type="component" value="Unassembled WGS sequence"/>
</dbReference>
<keyword evidence="1" id="KW-0472">Membrane</keyword>
<evidence type="ECO:0000256" key="1">
    <source>
        <dbReference type="SAM" id="Phobius"/>
    </source>
</evidence>
<dbReference type="AlphaFoldDB" id="A0A4Y9YKN1"/>
<feature type="transmembrane region" description="Helical" evidence="1">
    <location>
        <begin position="424"/>
        <end position="445"/>
    </location>
</feature>
<protein>
    <recommendedName>
        <fullName evidence="2">DUF6534 domain-containing protein</fullName>
    </recommendedName>
</protein>
<evidence type="ECO:0000313" key="4">
    <source>
        <dbReference type="Proteomes" id="UP000298327"/>
    </source>
</evidence>
<keyword evidence="1" id="KW-0812">Transmembrane</keyword>
<name>A0A4Y9YKN1_9AGAM</name>
<feature type="domain" description="DUF6534" evidence="2">
    <location>
        <begin position="163"/>
        <end position="249"/>
    </location>
</feature>
<dbReference type="Pfam" id="PF20152">
    <property type="entry name" value="DUF6534"/>
    <property type="match status" value="2"/>
</dbReference>
<organism evidence="3 4">
    <name type="scientific">Dentipellis fragilis</name>
    <dbReference type="NCBI Taxonomy" id="205917"/>
    <lineage>
        <taxon>Eukaryota</taxon>
        <taxon>Fungi</taxon>
        <taxon>Dikarya</taxon>
        <taxon>Basidiomycota</taxon>
        <taxon>Agaricomycotina</taxon>
        <taxon>Agaricomycetes</taxon>
        <taxon>Russulales</taxon>
        <taxon>Hericiaceae</taxon>
        <taxon>Dentipellis</taxon>
    </lineage>
</organism>
<feature type="transmembrane region" description="Helical" evidence="1">
    <location>
        <begin position="117"/>
        <end position="144"/>
    </location>
</feature>
<evidence type="ECO:0000313" key="3">
    <source>
        <dbReference type="EMBL" id="TFY62021.1"/>
    </source>
</evidence>
<feature type="transmembrane region" description="Helical" evidence="1">
    <location>
        <begin position="367"/>
        <end position="396"/>
    </location>
</feature>
<feature type="transmembrane region" description="Helical" evidence="1">
    <location>
        <begin position="41"/>
        <end position="69"/>
    </location>
</feature>
<dbReference type="STRING" id="205917.A0A4Y9YKN1"/>
<evidence type="ECO:0000259" key="2">
    <source>
        <dbReference type="Pfam" id="PF20152"/>
    </source>
</evidence>
<sequence>MAIQDTMGALLAGLILNSILYGLLCLQSYQFFNNFGKGDRLYLRMLVSLLWIFDTFQLVLNCHAVFHYLIANYDRPDALQISIWSINIETGISTTIIFIVRGFFAARVWQLSNRSKILASITVILSLAQLGLGYSLTVLCFVIKRFDKLPDYVVPVSIQSAISVLTDMTISAPLIYYLMKSKTGRKRTNSVINVLLMWAVNTALITGINELLQLITWVTMSTNLVFIIFHLVTAKLYTNSMLAMLNGRSKVREELGQPITHTSVFVAAENRDVEQDPSRSRLTREFLTTAQDAISIYNPIPTSETQVRKAMIYRKTPFADSSSRNAMTLENTMGAILVGLVLNATLYGMVCVQTYRFLENFGKSDRLYLRLLVMMLWALDTLQLVLTLHATFYFLIFNYNHPGALSSSVCHSAKSLMKLTKEKFLLSFAQSGMGFYLTVICFIMKDFDKLPAFTVTKPFLPLNNVAEKRLKSAPCLRSISHLHRHGHDDLCALDILLEEEYDRPQADKLCDQPVDSLVNQHGPHHRHSRSINEILQLIMWMIMPTNLIWVVFHLLTAKLYTNSMLAMLNGRGKMREELNRPITHTSIFAAAENGRADRTRSPSTAMVFHISSQASATSRRPI</sequence>
<feature type="transmembrane region" description="Helical" evidence="1">
    <location>
        <begin position="6"/>
        <end position="29"/>
    </location>
</feature>
<feature type="transmembrane region" description="Helical" evidence="1">
    <location>
        <begin position="156"/>
        <end position="179"/>
    </location>
</feature>
<feature type="transmembrane region" description="Helical" evidence="1">
    <location>
        <begin position="534"/>
        <end position="555"/>
    </location>
</feature>